<name>A0ACC0YMB0_9ROSI</name>
<dbReference type="EMBL" id="CM047741">
    <property type="protein sequence ID" value="KAJ0038515.1"/>
    <property type="molecule type" value="Genomic_DNA"/>
</dbReference>
<dbReference type="Proteomes" id="UP001163603">
    <property type="component" value="Chromosome 6"/>
</dbReference>
<comment type="caution">
    <text evidence="1">The sequence shown here is derived from an EMBL/GenBank/DDBJ whole genome shotgun (WGS) entry which is preliminary data.</text>
</comment>
<proteinExistence type="predicted"/>
<organism evidence="1 2">
    <name type="scientific">Pistacia integerrima</name>
    <dbReference type="NCBI Taxonomy" id="434235"/>
    <lineage>
        <taxon>Eukaryota</taxon>
        <taxon>Viridiplantae</taxon>
        <taxon>Streptophyta</taxon>
        <taxon>Embryophyta</taxon>
        <taxon>Tracheophyta</taxon>
        <taxon>Spermatophyta</taxon>
        <taxon>Magnoliopsida</taxon>
        <taxon>eudicotyledons</taxon>
        <taxon>Gunneridae</taxon>
        <taxon>Pentapetalae</taxon>
        <taxon>rosids</taxon>
        <taxon>malvids</taxon>
        <taxon>Sapindales</taxon>
        <taxon>Anacardiaceae</taxon>
        <taxon>Pistacia</taxon>
    </lineage>
</organism>
<evidence type="ECO:0000313" key="1">
    <source>
        <dbReference type="EMBL" id="KAJ0038515.1"/>
    </source>
</evidence>
<gene>
    <name evidence="1" type="ORF">Pint_23938</name>
</gene>
<evidence type="ECO:0000313" key="2">
    <source>
        <dbReference type="Proteomes" id="UP001163603"/>
    </source>
</evidence>
<reference evidence="2" key="1">
    <citation type="journal article" date="2023" name="G3 (Bethesda)">
        <title>Genome assembly and association tests identify interacting loci associated with vigor, precocity, and sex in interspecific pistachio rootstocks.</title>
        <authorList>
            <person name="Palmer W."/>
            <person name="Jacygrad E."/>
            <person name="Sagayaradj S."/>
            <person name="Cavanaugh K."/>
            <person name="Han R."/>
            <person name="Bertier L."/>
            <person name="Beede B."/>
            <person name="Kafkas S."/>
            <person name="Golino D."/>
            <person name="Preece J."/>
            <person name="Michelmore R."/>
        </authorList>
    </citation>
    <scope>NUCLEOTIDE SEQUENCE [LARGE SCALE GENOMIC DNA]</scope>
</reference>
<keyword evidence="2" id="KW-1185">Reference proteome</keyword>
<protein>
    <submittedName>
        <fullName evidence="1">Uncharacterized protein</fullName>
    </submittedName>
</protein>
<accession>A0ACC0YMB0</accession>
<sequence>MSEEKVVCVTGASGYIASWLVKLLLESGYAVKATVRDPDDHKVKHLHEFDGAKEKLLLFKADLLEEGSFDSAIDGCEELIDPAVKGTLNVLKSCAKVQSVKRSWYALSKTLAEEAAWKFAKENGIDLVTLHPGVVIGPFLQPTLNLSVEGILMATSGAEALPSPYKLVDVRDVAYALIQALEVPTATGRFWKRYTPEDKNETTQQFSKERAKSLGINFMPWEVSLTDTMGTLKEKGFIDL</sequence>